<sequence length="554" mass="61027">MGSVANLQTWQEKVDWARAKRDASLAKVEPKLTGIPDAADSLPLSSQDLPKTVLTEREIEITEQYGIVQLLGLLRERKITVEEVTRAFLRRAALAQVATNCLTELLWDQAIARAKHLDSLPEPRGALFGLPISTKEHHGMVSAASANVTTSASFVAWVGKPHEGPNLLYDTFWNEGCVFFARTTQPQTIMHLETESNVYGRTVNPYNRELSSGGSSGGESALLGMRGSILGVGGDIGGSIRCPAAHVGIYGFKPSIKRIGTAGFRNVGAGKETIQGCPGPMTVDRDGLELFMKVALAAKPWRIEPSLTVKEWTPHKFTKPLKIAVQWWDGVVKPHPPMIRALREVADACGKAGMEVVDWDCTGLDHQKGWDILSALYWPDGGKEVLGLLKESGEPILPLTKFIIHEQPTVKEMTQHELWKLCVERDAYRTRYAQAWSQTASNEDGSGEVDVILCPPSFGAATPHGQSRYWGYTAHWNLLDYPAAVFPVTTVDPALDAKDLDYVPKNEQDKFVYDMYSPEKFKDAPVSLQVVGRRQEEEKVLAALGEIERAMGRG</sequence>
<dbReference type="PANTHER" id="PTHR46072">
    <property type="entry name" value="AMIDASE-RELATED-RELATED"/>
    <property type="match status" value="1"/>
</dbReference>
<dbReference type="PANTHER" id="PTHR46072:SF4">
    <property type="entry name" value="AMIDASE C550.07-RELATED"/>
    <property type="match status" value="1"/>
</dbReference>
<evidence type="ECO:0000313" key="6">
    <source>
        <dbReference type="EMBL" id="KAK8057939.1"/>
    </source>
</evidence>
<dbReference type="PROSITE" id="PS00571">
    <property type="entry name" value="AMIDASES"/>
    <property type="match status" value="1"/>
</dbReference>
<reference evidence="6 7" key="1">
    <citation type="submission" date="2023-01" db="EMBL/GenBank/DDBJ databases">
        <title>Analysis of 21 Apiospora genomes using comparative genomics revels a genus with tremendous synthesis potential of carbohydrate active enzymes and secondary metabolites.</title>
        <authorList>
            <person name="Sorensen T."/>
        </authorList>
    </citation>
    <scope>NUCLEOTIDE SEQUENCE [LARGE SCALE GENOMIC DNA]</scope>
    <source>
        <strain evidence="6 7">CBS 83171</strain>
    </source>
</reference>
<proteinExistence type="inferred from homology"/>
<dbReference type="SUPFAM" id="SSF75304">
    <property type="entry name" value="Amidase signature (AS) enzymes"/>
    <property type="match status" value="1"/>
</dbReference>
<name>A0ABR1UGB0_9PEZI</name>
<dbReference type="InterPro" id="IPR020556">
    <property type="entry name" value="Amidase_CS"/>
</dbReference>
<evidence type="ECO:0000313" key="7">
    <source>
        <dbReference type="Proteomes" id="UP001446871"/>
    </source>
</evidence>
<evidence type="ECO:0000256" key="1">
    <source>
        <dbReference type="ARBA" id="ARBA00001311"/>
    </source>
</evidence>
<keyword evidence="4" id="KW-0378">Hydrolase</keyword>
<protein>
    <recommendedName>
        <fullName evidence="3">amidase</fullName>
        <ecNumber evidence="3">3.5.1.4</ecNumber>
    </recommendedName>
</protein>
<evidence type="ECO:0000256" key="2">
    <source>
        <dbReference type="ARBA" id="ARBA00009199"/>
    </source>
</evidence>
<dbReference type="Gene3D" id="3.90.1300.10">
    <property type="entry name" value="Amidase signature (AS) domain"/>
    <property type="match status" value="1"/>
</dbReference>
<dbReference type="InterPro" id="IPR023631">
    <property type="entry name" value="Amidase_dom"/>
</dbReference>
<evidence type="ECO:0000256" key="4">
    <source>
        <dbReference type="ARBA" id="ARBA00022801"/>
    </source>
</evidence>
<comment type="similarity">
    <text evidence="2">Belongs to the amidase family.</text>
</comment>
<accession>A0ABR1UGB0</accession>
<feature type="domain" description="Amidase" evidence="5">
    <location>
        <begin position="83"/>
        <end position="541"/>
    </location>
</feature>
<dbReference type="Pfam" id="PF01425">
    <property type="entry name" value="Amidase"/>
    <property type="match status" value="1"/>
</dbReference>
<dbReference type="EMBL" id="JAQQWM010000007">
    <property type="protein sequence ID" value="KAK8057939.1"/>
    <property type="molecule type" value="Genomic_DNA"/>
</dbReference>
<dbReference type="InterPro" id="IPR036928">
    <property type="entry name" value="AS_sf"/>
</dbReference>
<evidence type="ECO:0000256" key="3">
    <source>
        <dbReference type="ARBA" id="ARBA00012922"/>
    </source>
</evidence>
<dbReference type="Proteomes" id="UP001446871">
    <property type="component" value="Unassembled WGS sequence"/>
</dbReference>
<dbReference type="PIRSF" id="PIRSF001221">
    <property type="entry name" value="Amidase_fungi"/>
    <property type="match status" value="1"/>
</dbReference>
<dbReference type="EC" id="3.5.1.4" evidence="3"/>
<comment type="catalytic activity">
    <reaction evidence="1">
        <text>a monocarboxylic acid amide + H2O = a monocarboxylate + NH4(+)</text>
        <dbReference type="Rhea" id="RHEA:12020"/>
        <dbReference type="ChEBI" id="CHEBI:15377"/>
        <dbReference type="ChEBI" id="CHEBI:28938"/>
        <dbReference type="ChEBI" id="CHEBI:35757"/>
        <dbReference type="ChEBI" id="CHEBI:83628"/>
        <dbReference type="EC" id="3.5.1.4"/>
    </reaction>
</comment>
<keyword evidence="7" id="KW-1185">Reference proteome</keyword>
<organism evidence="6 7">
    <name type="scientific">Apiospora saccharicola</name>
    <dbReference type="NCBI Taxonomy" id="335842"/>
    <lineage>
        <taxon>Eukaryota</taxon>
        <taxon>Fungi</taxon>
        <taxon>Dikarya</taxon>
        <taxon>Ascomycota</taxon>
        <taxon>Pezizomycotina</taxon>
        <taxon>Sordariomycetes</taxon>
        <taxon>Xylariomycetidae</taxon>
        <taxon>Amphisphaeriales</taxon>
        <taxon>Apiosporaceae</taxon>
        <taxon>Apiospora</taxon>
    </lineage>
</organism>
<gene>
    <name evidence="6" type="ORF">PG996_011876</name>
</gene>
<evidence type="ECO:0000259" key="5">
    <source>
        <dbReference type="Pfam" id="PF01425"/>
    </source>
</evidence>
<comment type="caution">
    <text evidence="6">The sequence shown here is derived from an EMBL/GenBank/DDBJ whole genome shotgun (WGS) entry which is preliminary data.</text>
</comment>